<dbReference type="Gene3D" id="3.40.50.150">
    <property type="entry name" value="Vaccinia Virus protein VP39"/>
    <property type="match status" value="1"/>
</dbReference>
<comment type="subcellular location">
    <subcellularLocation>
        <location evidence="2">Cytoplasm</location>
    </subcellularLocation>
</comment>
<evidence type="ECO:0000256" key="7">
    <source>
        <dbReference type="ARBA" id="ARBA00022679"/>
    </source>
</evidence>
<dbReference type="SUPFAM" id="SSF53335">
    <property type="entry name" value="S-adenosyl-L-methionine-dependent methyltransferases"/>
    <property type="match status" value="1"/>
</dbReference>
<keyword evidence="7" id="KW-0808">Transferase</keyword>
<evidence type="ECO:0000256" key="2">
    <source>
        <dbReference type="ARBA" id="ARBA00004496"/>
    </source>
</evidence>
<dbReference type="Pfam" id="PF05724">
    <property type="entry name" value="TPMT"/>
    <property type="match status" value="1"/>
</dbReference>
<proteinExistence type="inferred from homology"/>
<gene>
    <name evidence="9" type="ORF">P0082_09505</name>
</gene>
<accession>A0ABY8MFR8</accession>
<comment type="catalytic activity">
    <reaction evidence="1">
        <text>S-adenosyl-L-methionine + a thiopurine = S-adenosyl-L-homocysteine + a thiopurine S-methylether.</text>
        <dbReference type="EC" id="2.1.1.67"/>
    </reaction>
</comment>
<dbReference type="InterPro" id="IPR025835">
    <property type="entry name" value="Thiopurine_S-MeTrfase"/>
</dbReference>
<dbReference type="EC" id="2.1.1.67" evidence="4"/>
<protein>
    <recommendedName>
        <fullName evidence="4">thiopurine S-methyltransferase</fullName>
        <ecNumber evidence="4">2.1.1.67</ecNumber>
    </recommendedName>
</protein>
<evidence type="ECO:0000313" key="10">
    <source>
        <dbReference type="Proteomes" id="UP001228690"/>
    </source>
</evidence>
<organism evidence="9 10">
    <name type="scientific">Candidatus Haliotispira prima</name>
    <dbReference type="NCBI Taxonomy" id="3034016"/>
    <lineage>
        <taxon>Bacteria</taxon>
        <taxon>Pseudomonadati</taxon>
        <taxon>Spirochaetota</taxon>
        <taxon>Spirochaetia</taxon>
        <taxon>Spirochaetales</taxon>
        <taxon>Spirochaetaceae</taxon>
        <taxon>Candidatus Haliotispira</taxon>
    </lineage>
</organism>
<reference evidence="9 10" key="1">
    <citation type="submission" date="2023-04" db="EMBL/GenBank/DDBJ databases">
        <title>Spirochaete genome identified in red abalone sample constitutes a novel genus.</title>
        <authorList>
            <person name="Sharma S.P."/>
            <person name="Purcell C.M."/>
            <person name="Hyde J.R."/>
            <person name="Severin A.J."/>
        </authorList>
    </citation>
    <scope>NUCLEOTIDE SEQUENCE [LARGE SCALE GENOMIC DNA]</scope>
    <source>
        <strain evidence="9 10">SP-2023</strain>
    </source>
</reference>
<dbReference type="PIRSF" id="PIRSF023956">
    <property type="entry name" value="Thiopurine_S-methyltransferase"/>
    <property type="match status" value="1"/>
</dbReference>
<dbReference type="RefSeq" id="WP_326926897.1">
    <property type="nucleotide sequence ID" value="NZ_CP123443.1"/>
</dbReference>
<evidence type="ECO:0000256" key="4">
    <source>
        <dbReference type="ARBA" id="ARBA00011905"/>
    </source>
</evidence>
<dbReference type="InterPro" id="IPR029063">
    <property type="entry name" value="SAM-dependent_MTases_sf"/>
</dbReference>
<dbReference type="EMBL" id="CP123443">
    <property type="protein sequence ID" value="WGK68711.1"/>
    <property type="molecule type" value="Genomic_DNA"/>
</dbReference>
<evidence type="ECO:0000256" key="6">
    <source>
        <dbReference type="ARBA" id="ARBA00022603"/>
    </source>
</evidence>
<evidence type="ECO:0000313" key="9">
    <source>
        <dbReference type="EMBL" id="WGK68711.1"/>
    </source>
</evidence>
<dbReference type="PROSITE" id="PS51585">
    <property type="entry name" value="SAM_MT_TPMT"/>
    <property type="match status" value="1"/>
</dbReference>
<keyword evidence="10" id="KW-1185">Reference proteome</keyword>
<evidence type="ECO:0000256" key="8">
    <source>
        <dbReference type="ARBA" id="ARBA00022691"/>
    </source>
</evidence>
<dbReference type="PANTHER" id="PTHR10259:SF11">
    <property type="entry name" value="THIOPURINE S-METHYLTRANSFERASE"/>
    <property type="match status" value="1"/>
</dbReference>
<dbReference type="PANTHER" id="PTHR10259">
    <property type="entry name" value="THIOPURINE S-METHYLTRANSFERASE"/>
    <property type="match status" value="1"/>
</dbReference>
<comment type="similarity">
    <text evidence="3">Belongs to the class I-like SAM-binding methyltransferase superfamily. TPMT family.</text>
</comment>
<dbReference type="HAMAP" id="MF_00812">
    <property type="entry name" value="Thiopur_methtran"/>
    <property type="match status" value="1"/>
</dbReference>
<keyword evidence="5" id="KW-0963">Cytoplasm</keyword>
<evidence type="ECO:0000256" key="3">
    <source>
        <dbReference type="ARBA" id="ARBA00008145"/>
    </source>
</evidence>
<evidence type="ECO:0000256" key="1">
    <source>
        <dbReference type="ARBA" id="ARBA00000903"/>
    </source>
</evidence>
<keyword evidence="6" id="KW-0489">Methyltransferase</keyword>
<name>A0ABY8MFR8_9SPIO</name>
<dbReference type="Proteomes" id="UP001228690">
    <property type="component" value="Chromosome"/>
</dbReference>
<dbReference type="InterPro" id="IPR008854">
    <property type="entry name" value="TPMT"/>
</dbReference>
<keyword evidence="8" id="KW-0949">S-adenosyl-L-methionine</keyword>
<sequence>MADTPSTEQKQWFERWQENRIGFHETEINPWLAKHGHELEDPNVLVPLCGKSLDMIHLTDRGKLITGIELVPQAVESFFAEQSLTAERRSQAAFQVYRSRNISIWQGDFFTFQSTISYDIYDRAALVAMNAELRPRYAQQILKLLSSRMLLITIEYAEGAMQGPPYSISPQEVQQLYGGSCHIRRLDTAERAAPQGGHFPCRESLYLLSRTE</sequence>
<evidence type="ECO:0000256" key="5">
    <source>
        <dbReference type="ARBA" id="ARBA00022490"/>
    </source>
</evidence>